<dbReference type="PIRSF" id="PIRSF005572">
    <property type="entry name" value="NifS"/>
    <property type="match status" value="1"/>
</dbReference>
<evidence type="ECO:0000256" key="1">
    <source>
        <dbReference type="ARBA" id="ARBA00001933"/>
    </source>
</evidence>
<dbReference type="InterPro" id="IPR015422">
    <property type="entry name" value="PyrdxlP-dep_Trfase_small"/>
</dbReference>
<organism evidence="4 5">
    <name type="scientific">Treponema putidum</name>
    <dbReference type="NCBI Taxonomy" id="221027"/>
    <lineage>
        <taxon>Bacteria</taxon>
        <taxon>Pseudomonadati</taxon>
        <taxon>Spirochaetota</taxon>
        <taxon>Spirochaetia</taxon>
        <taxon>Spirochaetales</taxon>
        <taxon>Treponemataceae</taxon>
        <taxon>Treponema</taxon>
    </lineage>
</organism>
<feature type="domain" description="Aminotransferase class V" evidence="3">
    <location>
        <begin position="2"/>
        <end position="368"/>
    </location>
</feature>
<dbReference type="Gene3D" id="3.40.640.10">
    <property type="entry name" value="Type I PLP-dependent aspartate aminotransferase-like (Major domain)"/>
    <property type="match status" value="1"/>
</dbReference>
<dbReference type="PANTHER" id="PTHR11601">
    <property type="entry name" value="CYSTEINE DESULFURYLASE FAMILY MEMBER"/>
    <property type="match status" value="1"/>
</dbReference>
<dbReference type="InterPro" id="IPR016454">
    <property type="entry name" value="Cysteine_dSase"/>
</dbReference>
<reference evidence="4" key="1">
    <citation type="submission" date="2019-04" db="EMBL/GenBank/DDBJ databases">
        <title>Whole genome sequencing of oral phylogroup 2 treponemes.</title>
        <authorList>
            <person name="Chan Y."/>
            <person name="Zeng H.H."/>
            <person name="Yu X.L."/>
            <person name="Leung W.K."/>
            <person name="Watt R.M."/>
        </authorList>
    </citation>
    <scope>NUCLEOTIDE SEQUENCE</scope>
    <source>
        <strain evidence="4">OMZ 835</strain>
    </source>
</reference>
<dbReference type="InterPro" id="IPR015421">
    <property type="entry name" value="PyrdxlP-dep_Trfase_major"/>
</dbReference>
<evidence type="ECO:0000313" key="5">
    <source>
        <dbReference type="Proteomes" id="UP001058682"/>
    </source>
</evidence>
<accession>A0AAE9MVU7</accession>
<dbReference type="SUPFAM" id="SSF53383">
    <property type="entry name" value="PLP-dependent transferases"/>
    <property type="match status" value="1"/>
</dbReference>
<dbReference type="EMBL" id="CP038804">
    <property type="protein sequence ID" value="UTY34701.1"/>
    <property type="molecule type" value="Genomic_DNA"/>
</dbReference>
<sequence length="380" mass="42022">MIYLDWAATAMPQEDINTEALKKSFKYFANPSSKHFLGKDARKILEETRSEIAELLHVIPDHIIFTSGGTEGDYIPMLSFMAMPSPCSIAVSSIEHSAVREQAAVMKARGYKILQIPADKNGFISADSVLKTIDSDTAFVSVMAVNNETGAIQPIAEIGKAIEEYSKGKRRIHFHTDAVQAIGKIPFELSKLPIHSTSFSGHKIGAPRGIGFLYLAKNMEAFIRGGGQENGLRPGTENLAGVLALSGCLKKYYDNSETYFSHAKKLMDFLIEELASIKGLSFIPEARPQLNDKFSPWILQFAVKELTGEVLVRCLSERGICISTGSACSSKKQNRPVLEAMKIDSKMQQNSVRVSIGPLTQKNELEEFLKILKEILNKFR</sequence>
<evidence type="ECO:0000259" key="3">
    <source>
        <dbReference type="Pfam" id="PF00266"/>
    </source>
</evidence>
<comment type="cofactor">
    <cofactor evidence="1">
        <name>pyridoxal 5'-phosphate</name>
        <dbReference type="ChEBI" id="CHEBI:597326"/>
    </cofactor>
</comment>
<evidence type="ECO:0000256" key="2">
    <source>
        <dbReference type="ARBA" id="ARBA00022898"/>
    </source>
</evidence>
<dbReference type="RefSeq" id="WP_255817965.1">
    <property type="nucleotide sequence ID" value="NZ_CP038804.1"/>
</dbReference>
<dbReference type="InterPro" id="IPR015424">
    <property type="entry name" value="PyrdxlP-dep_Trfase"/>
</dbReference>
<dbReference type="PANTHER" id="PTHR11601:SF50">
    <property type="entry name" value="CYSTEINE DESULFURASE ISCS 2-RELATED"/>
    <property type="match status" value="1"/>
</dbReference>
<dbReference type="InterPro" id="IPR000192">
    <property type="entry name" value="Aminotrans_V_dom"/>
</dbReference>
<dbReference type="Gene3D" id="3.90.1150.10">
    <property type="entry name" value="Aspartate Aminotransferase, domain 1"/>
    <property type="match status" value="1"/>
</dbReference>
<gene>
    <name evidence="4" type="ORF">E4N74_12350</name>
</gene>
<dbReference type="Pfam" id="PF00266">
    <property type="entry name" value="Aminotran_5"/>
    <property type="match status" value="1"/>
</dbReference>
<dbReference type="Proteomes" id="UP001058682">
    <property type="component" value="Chromosome"/>
</dbReference>
<keyword evidence="2" id="KW-0663">Pyridoxal phosphate</keyword>
<protein>
    <submittedName>
        <fullName evidence="4">Cysteine desulfurase</fullName>
    </submittedName>
</protein>
<name>A0AAE9MVU7_9SPIR</name>
<evidence type="ECO:0000313" key="4">
    <source>
        <dbReference type="EMBL" id="UTY34701.1"/>
    </source>
</evidence>
<dbReference type="AlphaFoldDB" id="A0AAE9MVU7"/>
<proteinExistence type="predicted"/>
<dbReference type="Gene3D" id="1.10.260.50">
    <property type="match status" value="1"/>
</dbReference>